<evidence type="ECO:0000313" key="2">
    <source>
        <dbReference type="Proteomes" id="UP000298595"/>
    </source>
</evidence>
<reference evidence="1 2" key="1">
    <citation type="submission" date="2018-09" db="EMBL/GenBank/DDBJ databases">
        <title>Whole genome based analysis of evolution and adaptive divergence in Indian and Brazilian strains of Azospirillum brasilense.</title>
        <authorList>
            <person name="Singh C."/>
            <person name="Tripathi A.K."/>
        </authorList>
    </citation>
    <scope>NUCLEOTIDE SEQUENCE [LARGE SCALE GENOMIC DNA]</scope>
    <source>
        <strain evidence="1 2">MTCC4035</strain>
        <plasmid evidence="1 2">p7</plasmid>
    </source>
</reference>
<dbReference type="AlphaFoldDB" id="A0A4D8PRG9"/>
<gene>
    <name evidence="1" type="primary">cas7e</name>
    <name evidence="1" type="ORF">D3093_35345</name>
</gene>
<dbReference type="InterPro" id="IPR010148">
    <property type="entry name" value="CRISPR-assoc_prot_CT1975"/>
</dbReference>
<name>A0A4D8PRG9_9PROT</name>
<accession>A0A4D8PRG9</accession>
<dbReference type="EMBL" id="CP032328">
    <property type="protein sequence ID" value="QCO00523.1"/>
    <property type="molecule type" value="Genomic_DNA"/>
</dbReference>
<evidence type="ECO:0000313" key="1">
    <source>
        <dbReference type="EMBL" id="QCO00523.1"/>
    </source>
</evidence>
<dbReference type="Pfam" id="PF09344">
    <property type="entry name" value="Cas_CT1975"/>
    <property type="match status" value="1"/>
</dbReference>
<dbReference type="NCBIfam" id="TIGR01869">
    <property type="entry name" value="casC_Cse4"/>
    <property type="match status" value="1"/>
</dbReference>
<sequence length="345" mass="36919">MNTIQISTITPVGPGCVVRDDAGRPKSAIVNNVQRLRIPSQSLKRALRTSSAFAEAVNGQIGIRTQRIGDLIIERLRGEFGTERATAAVKDIVGVFGKAKAEKAQTEQLAFIAPEELDAAEALARRIVTGETVEAKEFDALIHNTVRAVDIALFGRMFADRGEARITAAVSMAHSISVGRAPTENDFYVAIDDEKPAEEDVGAGFMGHQGFTAGVVLGWSAINLDQLLKNLGGDRDLVERAVGAYIRGVATTFPGGKAASFGTHARPVWMMVEMGNAAPRNLIPAIYNPINEGDQIAIAVRRVTEVAEQFDKVYGENLERVSFNVLTGDGTLNEVVAAACAFAAR</sequence>
<dbReference type="RefSeq" id="WP_137119217.1">
    <property type="nucleotide sequence ID" value="NZ_CP032328.1"/>
</dbReference>
<keyword evidence="1" id="KW-0614">Plasmid</keyword>
<protein>
    <submittedName>
        <fullName evidence="1">Type I-E CRISPR-associated protein Cas7/Cse4/CasC</fullName>
    </submittedName>
</protein>
<dbReference type="KEGG" id="aare:D3093_35345"/>
<organism evidence="1 2">
    <name type="scientific">Azospirillum argentinense</name>
    <dbReference type="NCBI Taxonomy" id="2970906"/>
    <lineage>
        <taxon>Bacteria</taxon>
        <taxon>Pseudomonadati</taxon>
        <taxon>Pseudomonadota</taxon>
        <taxon>Alphaproteobacteria</taxon>
        <taxon>Rhodospirillales</taxon>
        <taxon>Azospirillaceae</taxon>
        <taxon>Azospirillum</taxon>
    </lineage>
</organism>
<proteinExistence type="predicted"/>
<dbReference type="Proteomes" id="UP000298595">
    <property type="component" value="Plasmid p7"/>
</dbReference>
<geneLocation type="plasmid" evidence="1 2">
    <name>p7</name>
</geneLocation>